<evidence type="ECO:0000313" key="2">
    <source>
        <dbReference type="Proteomes" id="UP000234681"/>
    </source>
</evidence>
<evidence type="ECO:0000313" key="1">
    <source>
        <dbReference type="EMBL" id="EDL80948.1"/>
    </source>
</evidence>
<accession>A6ITP7</accession>
<gene>
    <name evidence="1" type="ORF">rCG_31271</name>
</gene>
<reference evidence="2" key="1">
    <citation type="submission" date="2005-09" db="EMBL/GenBank/DDBJ databases">
        <authorList>
            <person name="Mural R.J."/>
            <person name="Li P.W."/>
            <person name="Adams M.D."/>
            <person name="Amanatides P.G."/>
            <person name="Baden-Tillson H."/>
            <person name="Barnstead M."/>
            <person name="Chin S.H."/>
            <person name="Dew I."/>
            <person name="Evans C.A."/>
            <person name="Ferriera S."/>
            <person name="Flanigan M."/>
            <person name="Fosler C."/>
            <person name="Glodek A."/>
            <person name="Gu Z."/>
            <person name="Holt R.A."/>
            <person name="Jennings D."/>
            <person name="Kraft C.L."/>
            <person name="Lu F."/>
            <person name="Nguyen T."/>
            <person name="Nusskern D.R."/>
            <person name="Pfannkoch C.M."/>
            <person name="Sitter C."/>
            <person name="Sutton G.G."/>
            <person name="Venter J.C."/>
            <person name="Wang Z."/>
            <person name="Woodage T."/>
            <person name="Zheng X.H."/>
            <person name="Zhong F."/>
        </authorList>
    </citation>
    <scope>NUCLEOTIDE SEQUENCE [LARGE SCALE GENOMIC DNA]</scope>
    <source>
        <strain>BN</strain>
        <strain evidence="2">Sprague-Dawley</strain>
    </source>
</reference>
<dbReference type="Proteomes" id="UP000234681">
    <property type="component" value="Chromosome 5"/>
</dbReference>
<name>A6ITP7_RAT</name>
<protein>
    <submittedName>
        <fullName evidence="1">RCG31271</fullName>
    </submittedName>
</protein>
<sequence>MSTRGTKSWSAFLVAVLGTQEENLAEEKRRH</sequence>
<dbReference type="AlphaFoldDB" id="A6ITP7"/>
<proteinExistence type="predicted"/>
<dbReference type="EMBL" id="CH473968">
    <property type="protein sequence ID" value="EDL80948.1"/>
    <property type="molecule type" value="Genomic_DNA"/>
</dbReference>
<organism evidence="1 2">
    <name type="scientific">Rattus norvegicus</name>
    <name type="common">Rat</name>
    <dbReference type="NCBI Taxonomy" id="10116"/>
    <lineage>
        <taxon>Eukaryota</taxon>
        <taxon>Metazoa</taxon>
        <taxon>Chordata</taxon>
        <taxon>Craniata</taxon>
        <taxon>Vertebrata</taxon>
        <taxon>Euteleostomi</taxon>
        <taxon>Mammalia</taxon>
        <taxon>Eutheria</taxon>
        <taxon>Euarchontoglires</taxon>
        <taxon>Glires</taxon>
        <taxon>Rodentia</taxon>
        <taxon>Myomorpha</taxon>
        <taxon>Muroidea</taxon>
        <taxon>Muridae</taxon>
        <taxon>Murinae</taxon>
        <taxon>Rattus</taxon>
    </lineage>
</organism>